<protein>
    <submittedName>
        <fullName evidence="2">Uncharacterized protein</fullName>
    </submittedName>
</protein>
<organism evidence="2 3">
    <name type="scientific">Saccharopolyspora shandongensis</name>
    <dbReference type="NCBI Taxonomy" id="418495"/>
    <lineage>
        <taxon>Bacteria</taxon>
        <taxon>Bacillati</taxon>
        <taxon>Actinomycetota</taxon>
        <taxon>Actinomycetes</taxon>
        <taxon>Pseudonocardiales</taxon>
        <taxon>Pseudonocardiaceae</taxon>
        <taxon>Saccharopolyspora</taxon>
    </lineage>
</organism>
<evidence type="ECO:0000313" key="2">
    <source>
        <dbReference type="EMBL" id="SDY76052.1"/>
    </source>
</evidence>
<feature type="region of interest" description="Disordered" evidence="1">
    <location>
        <begin position="1"/>
        <end position="61"/>
    </location>
</feature>
<name>A0A1H3MH91_9PSEU</name>
<keyword evidence="3" id="KW-1185">Reference proteome</keyword>
<dbReference type="Proteomes" id="UP000199529">
    <property type="component" value="Unassembled WGS sequence"/>
</dbReference>
<dbReference type="STRING" id="418495.SAMN05216215_103457"/>
<reference evidence="3" key="1">
    <citation type="submission" date="2016-10" db="EMBL/GenBank/DDBJ databases">
        <authorList>
            <person name="Varghese N."/>
            <person name="Submissions S."/>
        </authorList>
    </citation>
    <scope>NUCLEOTIDE SEQUENCE [LARGE SCALE GENOMIC DNA]</scope>
    <source>
        <strain evidence="3">CGMCC 4.3530</strain>
    </source>
</reference>
<evidence type="ECO:0000313" key="3">
    <source>
        <dbReference type="Proteomes" id="UP000199529"/>
    </source>
</evidence>
<dbReference type="EMBL" id="FNOK01000034">
    <property type="protein sequence ID" value="SDY76052.1"/>
    <property type="molecule type" value="Genomic_DNA"/>
</dbReference>
<gene>
    <name evidence="2" type="ORF">SAMN05216215_103457</name>
</gene>
<evidence type="ECO:0000256" key="1">
    <source>
        <dbReference type="SAM" id="MobiDB-lite"/>
    </source>
</evidence>
<sequence length="61" mass="7045">MADDPTELTDEPVRDLSGYSRPQNQTSLNKPRKFSASGFEVRAEPHDRRWHRPRAAPITRV</sequence>
<feature type="compositionally biased region" description="Acidic residues" evidence="1">
    <location>
        <begin position="1"/>
        <end position="10"/>
    </location>
</feature>
<dbReference type="AlphaFoldDB" id="A0A1H3MH91"/>
<dbReference type="RefSeq" id="WP_143061142.1">
    <property type="nucleotide sequence ID" value="NZ_FNOK01000034.1"/>
</dbReference>
<feature type="compositionally biased region" description="Polar residues" evidence="1">
    <location>
        <begin position="20"/>
        <end position="29"/>
    </location>
</feature>
<proteinExistence type="predicted"/>
<accession>A0A1H3MH91</accession>